<evidence type="ECO:0000256" key="1">
    <source>
        <dbReference type="SAM" id="SignalP"/>
    </source>
</evidence>
<dbReference type="EMBL" id="JAHWGI010001269">
    <property type="protein sequence ID" value="KAK3926649.1"/>
    <property type="molecule type" value="Genomic_DNA"/>
</dbReference>
<dbReference type="PANTHER" id="PTHR24260">
    <property type="match status" value="1"/>
</dbReference>
<dbReference type="PRINTS" id="PR00722">
    <property type="entry name" value="CHYMOTRYPSIN"/>
</dbReference>
<keyword evidence="1" id="KW-0732">Signal</keyword>
<dbReference type="InterPro" id="IPR001314">
    <property type="entry name" value="Peptidase_S1A"/>
</dbReference>
<comment type="caution">
    <text evidence="3">The sequence shown here is derived from an EMBL/GenBank/DDBJ whole genome shotgun (WGS) entry which is preliminary data.</text>
</comment>
<keyword evidence="4" id="KW-1185">Reference proteome</keyword>
<dbReference type="Proteomes" id="UP001219518">
    <property type="component" value="Unassembled WGS sequence"/>
</dbReference>
<sequence>MAATMWQLFVLLLAAAGKAVEIIDGDAFGGSPLPGEEASPGQFPYQVGIWASQDGITSQLLCSGAVLTKHVIITSAHCAQSGRFFNIVFGTNNITGPAAVSKKTSTKLIHEKYVNDRAHDIALLYIKDGLPYFLKNIQPVKLPSGEQAQKSFWKSEVTTSGWGVLNPGDRDYSPVLRFVKSKVVHNLYCSLRYYFQRVYKTNICVKSVKMCQGDSGNPLVVYDDESVPTLVGIASFGVSQSCETSKPAKFTRVTSYLKWIEDSIKKLEKTAS</sequence>
<dbReference type="InterPro" id="IPR043504">
    <property type="entry name" value="Peptidase_S1_PA_chymotrypsin"/>
</dbReference>
<reference evidence="3" key="2">
    <citation type="journal article" date="2023" name="BMC Genomics">
        <title>Pest status, molecular evolution, and epigenetic factors derived from the genome assembly of Frankliniella fusca, a thysanopteran phytovirus vector.</title>
        <authorList>
            <person name="Catto M.A."/>
            <person name="Labadie P.E."/>
            <person name="Jacobson A.L."/>
            <person name="Kennedy G.G."/>
            <person name="Srinivasan R."/>
            <person name="Hunt B.G."/>
        </authorList>
    </citation>
    <scope>NUCLEOTIDE SEQUENCE</scope>
    <source>
        <strain evidence="3">PL_HMW_Pooled</strain>
    </source>
</reference>
<dbReference type="AlphaFoldDB" id="A0AAE1HSG3"/>
<dbReference type="CDD" id="cd00190">
    <property type="entry name" value="Tryp_SPc"/>
    <property type="match status" value="1"/>
</dbReference>
<dbReference type="InterPro" id="IPR001254">
    <property type="entry name" value="Trypsin_dom"/>
</dbReference>
<reference evidence="3" key="1">
    <citation type="submission" date="2021-07" db="EMBL/GenBank/DDBJ databases">
        <authorList>
            <person name="Catto M.A."/>
            <person name="Jacobson A."/>
            <person name="Kennedy G."/>
            <person name="Labadie P."/>
            <person name="Hunt B.G."/>
            <person name="Srinivasan R."/>
        </authorList>
    </citation>
    <scope>NUCLEOTIDE SEQUENCE</scope>
    <source>
        <strain evidence="3">PL_HMW_Pooled</strain>
        <tissue evidence="3">Head</tissue>
    </source>
</reference>
<protein>
    <submittedName>
        <fullName evidence="3">Collagenase</fullName>
    </submittedName>
</protein>
<dbReference type="Gene3D" id="2.40.10.10">
    <property type="entry name" value="Trypsin-like serine proteases"/>
    <property type="match status" value="1"/>
</dbReference>
<organism evidence="3 4">
    <name type="scientific">Frankliniella fusca</name>
    <dbReference type="NCBI Taxonomy" id="407009"/>
    <lineage>
        <taxon>Eukaryota</taxon>
        <taxon>Metazoa</taxon>
        <taxon>Ecdysozoa</taxon>
        <taxon>Arthropoda</taxon>
        <taxon>Hexapoda</taxon>
        <taxon>Insecta</taxon>
        <taxon>Pterygota</taxon>
        <taxon>Neoptera</taxon>
        <taxon>Paraneoptera</taxon>
        <taxon>Thysanoptera</taxon>
        <taxon>Terebrantia</taxon>
        <taxon>Thripoidea</taxon>
        <taxon>Thripidae</taxon>
        <taxon>Frankliniella</taxon>
    </lineage>
</organism>
<evidence type="ECO:0000259" key="2">
    <source>
        <dbReference type="PROSITE" id="PS50240"/>
    </source>
</evidence>
<dbReference type="SMART" id="SM00020">
    <property type="entry name" value="Tryp_SPc"/>
    <property type="match status" value="1"/>
</dbReference>
<dbReference type="Pfam" id="PF00089">
    <property type="entry name" value="Trypsin"/>
    <property type="match status" value="1"/>
</dbReference>
<name>A0AAE1HSG3_9NEOP</name>
<proteinExistence type="predicted"/>
<feature type="signal peptide" evidence="1">
    <location>
        <begin position="1"/>
        <end position="19"/>
    </location>
</feature>
<feature type="domain" description="Peptidase S1" evidence="2">
    <location>
        <begin position="27"/>
        <end position="265"/>
    </location>
</feature>
<feature type="chain" id="PRO_5042186516" evidence="1">
    <location>
        <begin position="20"/>
        <end position="272"/>
    </location>
</feature>
<evidence type="ECO:0000313" key="3">
    <source>
        <dbReference type="EMBL" id="KAK3926649.1"/>
    </source>
</evidence>
<dbReference type="InterPro" id="IPR009003">
    <property type="entry name" value="Peptidase_S1_PA"/>
</dbReference>
<dbReference type="GO" id="GO:0006508">
    <property type="term" value="P:proteolysis"/>
    <property type="evidence" value="ECO:0007669"/>
    <property type="project" value="InterPro"/>
</dbReference>
<dbReference type="InterPro" id="IPR051333">
    <property type="entry name" value="CLIP_Serine_Protease"/>
</dbReference>
<accession>A0AAE1HSG3</accession>
<dbReference type="GO" id="GO:0004252">
    <property type="term" value="F:serine-type endopeptidase activity"/>
    <property type="evidence" value="ECO:0007669"/>
    <property type="project" value="InterPro"/>
</dbReference>
<gene>
    <name evidence="3" type="ORF">KUF71_014985</name>
</gene>
<evidence type="ECO:0000313" key="4">
    <source>
        <dbReference type="Proteomes" id="UP001219518"/>
    </source>
</evidence>
<dbReference type="PANTHER" id="PTHR24260:SF148">
    <property type="entry name" value="IP09309P-RELATED"/>
    <property type="match status" value="1"/>
</dbReference>
<dbReference type="PROSITE" id="PS50240">
    <property type="entry name" value="TRYPSIN_DOM"/>
    <property type="match status" value="1"/>
</dbReference>
<dbReference type="SUPFAM" id="SSF50494">
    <property type="entry name" value="Trypsin-like serine proteases"/>
    <property type="match status" value="1"/>
</dbReference>